<dbReference type="RefSeq" id="WP_055262779.1">
    <property type="nucleotide sequence ID" value="NZ_CYXV01000008.1"/>
</dbReference>
<evidence type="ECO:0000256" key="1">
    <source>
        <dbReference type="SAM" id="Phobius"/>
    </source>
</evidence>
<feature type="transmembrane region" description="Helical" evidence="1">
    <location>
        <begin position="6"/>
        <end position="29"/>
    </location>
</feature>
<sequence length="259" mass="29417">MDGGNATIIAAVIAAVASLVSAGIALYNAKDSKKGAAQRDEVNNRTNSEIAMFEQDAENKRNETQIDASVVWSARVEWIQNVRRETSDLLTAINNYIYSDENDVDLVKMNLMSVREKSNLLILYFGPDKVENDKVDLLNKGDNISKNQHIVKLIEDIYIGCCSYFINIKTMKTCNDLDSLCKSCRKSGSEYENCNIYNEHYSNQQQENECSSFINGNLAKCQCVAEQNNKLFSDVDMLTNAMRIYLKIEWNRTKERKDN</sequence>
<dbReference type="EMBL" id="CYXV01000008">
    <property type="protein sequence ID" value="CUM99533.1"/>
    <property type="molecule type" value="Genomic_DNA"/>
</dbReference>
<reference evidence="2 3" key="1">
    <citation type="submission" date="2015-09" db="EMBL/GenBank/DDBJ databases">
        <authorList>
            <consortium name="Pathogen Informatics"/>
        </authorList>
    </citation>
    <scope>NUCLEOTIDE SEQUENCE [LARGE SCALE GENOMIC DNA]</scope>
    <source>
        <strain evidence="2 3">2789STDY5608863</strain>
    </source>
</reference>
<evidence type="ECO:0000313" key="2">
    <source>
        <dbReference type="EMBL" id="CUM99533.1"/>
    </source>
</evidence>
<evidence type="ECO:0000313" key="3">
    <source>
        <dbReference type="Proteomes" id="UP000095495"/>
    </source>
</evidence>
<accession>A0A173T9R0</accession>
<keyword evidence="1" id="KW-0472">Membrane</keyword>
<keyword evidence="1" id="KW-1133">Transmembrane helix</keyword>
<name>A0A173T9R0_9FIRM</name>
<gene>
    <name evidence="2" type="ORF">ERS852420_02015</name>
</gene>
<organism evidence="2 3">
    <name type="scientific">Roseburia faecis</name>
    <dbReference type="NCBI Taxonomy" id="301302"/>
    <lineage>
        <taxon>Bacteria</taxon>
        <taxon>Bacillati</taxon>
        <taxon>Bacillota</taxon>
        <taxon>Clostridia</taxon>
        <taxon>Lachnospirales</taxon>
        <taxon>Lachnospiraceae</taxon>
        <taxon>Roseburia</taxon>
    </lineage>
</organism>
<keyword evidence="1" id="KW-0812">Transmembrane</keyword>
<dbReference type="Proteomes" id="UP000095495">
    <property type="component" value="Unassembled WGS sequence"/>
</dbReference>
<protein>
    <submittedName>
        <fullName evidence="2">Uncharacterized protein</fullName>
    </submittedName>
</protein>
<proteinExistence type="predicted"/>
<dbReference type="AlphaFoldDB" id="A0A173T9R0"/>